<protein>
    <submittedName>
        <fullName evidence="2">Uncharacterized protein</fullName>
    </submittedName>
</protein>
<proteinExistence type="predicted"/>
<name>A0A6D2K735_9BRAS</name>
<gene>
    <name evidence="2" type="ORF">MERR_LOCUS34901</name>
</gene>
<comment type="caution">
    <text evidence="2">The sequence shown here is derived from an EMBL/GenBank/DDBJ whole genome shotgun (WGS) entry which is preliminary data.</text>
</comment>
<dbReference type="Proteomes" id="UP000467841">
    <property type="component" value="Unassembled WGS sequence"/>
</dbReference>
<dbReference type="EMBL" id="CACVBM020001380">
    <property type="protein sequence ID" value="CAA7047666.1"/>
    <property type="molecule type" value="Genomic_DNA"/>
</dbReference>
<organism evidence="2 3">
    <name type="scientific">Microthlaspi erraticum</name>
    <dbReference type="NCBI Taxonomy" id="1685480"/>
    <lineage>
        <taxon>Eukaryota</taxon>
        <taxon>Viridiplantae</taxon>
        <taxon>Streptophyta</taxon>
        <taxon>Embryophyta</taxon>
        <taxon>Tracheophyta</taxon>
        <taxon>Spermatophyta</taxon>
        <taxon>Magnoliopsida</taxon>
        <taxon>eudicotyledons</taxon>
        <taxon>Gunneridae</taxon>
        <taxon>Pentapetalae</taxon>
        <taxon>rosids</taxon>
        <taxon>malvids</taxon>
        <taxon>Brassicales</taxon>
        <taxon>Brassicaceae</taxon>
        <taxon>Coluteocarpeae</taxon>
        <taxon>Microthlaspi</taxon>
    </lineage>
</organism>
<evidence type="ECO:0000313" key="3">
    <source>
        <dbReference type="Proteomes" id="UP000467841"/>
    </source>
</evidence>
<dbReference type="AlphaFoldDB" id="A0A6D2K735"/>
<evidence type="ECO:0000313" key="2">
    <source>
        <dbReference type="EMBL" id="CAA7047666.1"/>
    </source>
</evidence>
<sequence>MVGLAQPMPKRDSTLRSNKFKMLRGEGSKARKQEIARGERRMLKGMSKEDVEEIERLREGRRTKRRTKRRNDPISSESKLGEFEIGVNIGGEESDDSLR</sequence>
<feature type="region of interest" description="Disordered" evidence="1">
    <location>
        <begin position="42"/>
        <end position="99"/>
    </location>
</feature>
<reference evidence="2" key="1">
    <citation type="submission" date="2020-01" db="EMBL/GenBank/DDBJ databases">
        <authorList>
            <person name="Mishra B."/>
        </authorList>
    </citation>
    <scope>NUCLEOTIDE SEQUENCE [LARGE SCALE GENOMIC DNA]</scope>
</reference>
<evidence type="ECO:0000256" key="1">
    <source>
        <dbReference type="SAM" id="MobiDB-lite"/>
    </source>
</evidence>
<keyword evidence="3" id="KW-1185">Reference proteome</keyword>
<accession>A0A6D2K735</accession>
<feature type="compositionally biased region" description="Basic and acidic residues" evidence="1">
    <location>
        <begin position="42"/>
        <end position="60"/>
    </location>
</feature>